<protein>
    <submittedName>
        <fullName evidence="1">Uncharacterized protein</fullName>
    </submittedName>
</protein>
<sequence>MDPSHAVRCYACRFGPRVHRDPPDHIDCPDLPALVLPEPSPAPSLPLGTPEILARTLEEVPAQQRLDDTAVRLAVEKSFSDTDVRVEVARPEGSAPTSPLGIALAAGKDDCVLGRVAVDQNDSVTVWYVPRVLAQPGELGCHAADGALEPGQRPPH</sequence>
<gene>
    <name evidence="1" type="ORF">BBK14_20280</name>
</gene>
<dbReference type="AlphaFoldDB" id="A0A1S1Q351"/>
<dbReference type="Proteomes" id="UP000179769">
    <property type="component" value="Unassembled WGS sequence"/>
</dbReference>
<keyword evidence="2" id="KW-1185">Reference proteome</keyword>
<accession>A0A1S1Q351</accession>
<proteinExistence type="predicted"/>
<organism evidence="1 2">
    <name type="scientific">Parafrankia soli</name>
    <dbReference type="NCBI Taxonomy" id="2599596"/>
    <lineage>
        <taxon>Bacteria</taxon>
        <taxon>Bacillati</taxon>
        <taxon>Actinomycetota</taxon>
        <taxon>Actinomycetes</taxon>
        <taxon>Frankiales</taxon>
        <taxon>Frankiaceae</taxon>
        <taxon>Parafrankia</taxon>
    </lineage>
</organism>
<comment type="caution">
    <text evidence="1">The sequence shown here is derived from an EMBL/GenBank/DDBJ whole genome shotgun (WGS) entry which is preliminary data.</text>
</comment>
<dbReference type="EMBL" id="MAXA01000221">
    <property type="protein sequence ID" value="OHV27542.1"/>
    <property type="molecule type" value="Genomic_DNA"/>
</dbReference>
<evidence type="ECO:0000313" key="1">
    <source>
        <dbReference type="EMBL" id="OHV27542.1"/>
    </source>
</evidence>
<reference evidence="2" key="1">
    <citation type="submission" date="2016-07" db="EMBL/GenBank/DDBJ databases">
        <title>Frankia sp. NRRL B-16219 Genome sequencing.</title>
        <authorList>
            <person name="Ghodhbane-Gtari F."/>
            <person name="Swanson E."/>
            <person name="Gueddou A."/>
            <person name="Louati M."/>
            <person name="Nouioui I."/>
            <person name="Hezbri K."/>
            <person name="Abebe-Akele F."/>
            <person name="Simpson S."/>
            <person name="Morris K."/>
            <person name="Thomas K."/>
            <person name="Gtari M."/>
            <person name="Tisa L.S."/>
        </authorList>
    </citation>
    <scope>NUCLEOTIDE SEQUENCE [LARGE SCALE GENOMIC DNA]</scope>
    <source>
        <strain evidence="2">NRRL B-16219</strain>
    </source>
</reference>
<name>A0A1S1Q351_9ACTN</name>
<evidence type="ECO:0000313" key="2">
    <source>
        <dbReference type="Proteomes" id="UP000179769"/>
    </source>
</evidence>